<accession>A0A2Z2HHL1</accession>
<proteinExistence type="predicted"/>
<evidence type="ECO:0000313" key="2">
    <source>
        <dbReference type="Proteomes" id="UP000250025"/>
    </source>
</evidence>
<dbReference type="KEGG" id="kus:B9G99_07785"/>
<sequence length="64" mass="7397">MVLFLVQPINEARLIIQGWKDYVFQRLISIKAYGHAVFDTGFSHHQPGEIIFQDIKDIVPLSKN</sequence>
<keyword evidence="2" id="KW-1185">Reference proteome</keyword>
<dbReference type="EMBL" id="CP021323">
    <property type="protein sequence ID" value="ARS52791.1"/>
    <property type="molecule type" value="Genomic_DNA"/>
</dbReference>
<gene>
    <name evidence="1" type="ORF">B9G99_07785</name>
</gene>
<evidence type="ECO:0000313" key="1">
    <source>
        <dbReference type="EMBL" id="ARS52791.1"/>
    </source>
</evidence>
<dbReference type="Proteomes" id="UP000250025">
    <property type="component" value="Chromosome"/>
</dbReference>
<reference evidence="1 2" key="1">
    <citation type="journal article" date="2017" name="Int. J. Syst. Evol. Microbiol.">
        <title>Kushneria konosiri sp. nov., isolated from the Korean salt-fermented seafood Daemi-jeot.</title>
        <authorList>
            <person name="Yun J.H."/>
            <person name="Park S.K."/>
            <person name="Lee J.Y."/>
            <person name="Jung M.J."/>
            <person name="Bae J.W."/>
        </authorList>
    </citation>
    <scope>NUCLEOTIDE SEQUENCE [LARGE SCALE GENOMIC DNA]</scope>
    <source>
        <strain evidence="1 2">X49</strain>
    </source>
</reference>
<name>A0A2Z2HHL1_9GAMM</name>
<dbReference type="AlphaFoldDB" id="A0A2Z2HHL1"/>
<protein>
    <submittedName>
        <fullName evidence="1">Uncharacterized protein</fullName>
    </submittedName>
</protein>
<organism evidence="1 2">
    <name type="scientific">Kushneria konosiri</name>
    <dbReference type="NCBI Taxonomy" id="698828"/>
    <lineage>
        <taxon>Bacteria</taxon>
        <taxon>Pseudomonadati</taxon>
        <taxon>Pseudomonadota</taxon>
        <taxon>Gammaproteobacteria</taxon>
        <taxon>Oceanospirillales</taxon>
        <taxon>Halomonadaceae</taxon>
        <taxon>Kushneria</taxon>
    </lineage>
</organism>